<proteinExistence type="predicted"/>
<dbReference type="Pfam" id="PF16407">
    <property type="entry name" value="PKD_2"/>
    <property type="match status" value="1"/>
</dbReference>
<dbReference type="AlphaFoldDB" id="A0A848GJF7"/>
<organism evidence="1 2">
    <name type="scientific">Chitinophaga fulva</name>
    <dbReference type="NCBI Taxonomy" id="2728842"/>
    <lineage>
        <taxon>Bacteria</taxon>
        <taxon>Pseudomonadati</taxon>
        <taxon>Bacteroidota</taxon>
        <taxon>Chitinophagia</taxon>
        <taxon>Chitinophagales</taxon>
        <taxon>Chitinophagaceae</taxon>
        <taxon>Chitinophaga</taxon>
    </lineage>
</organism>
<sequence>MKKIKLLSGMFLVAAAVSSCYKDKGNYDYTELNELSLKGLESRYERDQDDSLNIKVDLKGTQYADTSRFTYAWEIGRVILSTKKDLHLKVNMATGDHLARFIVTDKDNGVKSYFRFSLRVVSATAGDLLLVLSNYNGRAELSYQRLDKEADFAVNYYQQRFGQALGTGPKQICIGYNTMANQQPFADTSGSVQVITAEGMKIIYKNTMGPKYNFNYVTGATFASFLPPYPVQDVSGFSPEYAAYQVEMWNHNPYGGINQNGRLYVISGGALYTDMLDKDRITVYANQKIDKGYLAPALCFASVANSPQASPTLKMRGFDVSSYALLFDNTNGRFLYSNYGNRPLTIVDKDNKEYLPTYPGYKMIYATHTSTPNKCVAVLNNGTKTKLVYLTMPGNATQQATMPFAVNGEVEVNNNLINEDSRFYMMRYSPYLLFSSGSRIYRYNVLNIQSGAAPADPIADLSSMGYGSDAAIKAFTVSRTEQNLLMAVSRYGATTSGDGPLRGDVVKMLFDNAAISLKFDKKYEAVSGNPVDIRIKYQTHQRDGVDRNGVLVDKI</sequence>
<accession>A0A848GJF7</accession>
<evidence type="ECO:0008006" key="3">
    <source>
        <dbReference type="Google" id="ProtNLM"/>
    </source>
</evidence>
<reference evidence="1 2" key="1">
    <citation type="submission" date="2020-04" db="EMBL/GenBank/DDBJ databases">
        <title>Chitinophaga sp. G-6-1-13 sp. nov., isolated from soil.</title>
        <authorList>
            <person name="Dahal R.H."/>
            <person name="Chaudhary D.K."/>
        </authorList>
    </citation>
    <scope>NUCLEOTIDE SEQUENCE [LARGE SCALE GENOMIC DNA]</scope>
    <source>
        <strain evidence="1 2">G-6-1-13</strain>
    </source>
</reference>
<dbReference type="EMBL" id="JABBGC010000001">
    <property type="protein sequence ID" value="NML37821.1"/>
    <property type="molecule type" value="Genomic_DNA"/>
</dbReference>
<dbReference type="Proteomes" id="UP000583266">
    <property type="component" value="Unassembled WGS sequence"/>
</dbReference>
<dbReference type="RefSeq" id="WP_169224861.1">
    <property type="nucleotide sequence ID" value="NZ_JABBGC010000001.1"/>
</dbReference>
<protein>
    <recommendedName>
        <fullName evidence="3">PKD-like family protein</fullName>
    </recommendedName>
</protein>
<comment type="caution">
    <text evidence="1">The sequence shown here is derived from an EMBL/GenBank/DDBJ whole genome shotgun (WGS) entry which is preliminary data.</text>
</comment>
<keyword evidence="2" id="KW-1185">Reference proteome</keyword>
<name>A0A848GJF7_9BACT</name>
<evidence type="ECO:0000313" key="2">
    <source>
        <dbReference type="Proteomes" id="UP000583266"/>
    </source>
</evidence>
<gene>
    <name evidence="1" type="ORF">HHL17_11505</name>
</gene>
<dbReference type="InterPro" id="IPR032183">
    <property type="entry name" value="PKD-like"/>
</dbReference>
<evidence type="ECO:0000313" key="1">
    <source>
        <dbReference type="EMBL" id="NML37821.1"/>
    </source>
</evidence>
<dbReference type="PROSITE" id="PS51257">
    <property type="entry name" value="PROKAR_LIPOPROTEIN"/>
    <property type="match status" value="1"/>
</dbReference>